<comment type="caution">
    <text evidence="10">The sequence shown here is derived from an EMBL/GenBank/DDBJ whole genome shotgun (WGS) entry which is preliminary data.</text>
</comment>
<dbReference type="PANTHER" id="PTHR48111:SF4">
    <property type="entry name" value="DNA-BINDING DUAL TRANSCRIPTIONAL REGULATOR OMPR"/>
    <property type="match status" value="1"/>
</dbReference>
<gene>
    <name evidence="10" type="ORF">RsS93_18820</name>
</gene>
<dbReference type="Pfam" id="PF00072">
    <property type="entry name" value="Response_reg"/>
    <property type="match status" value="1"/>
</dbReference>
<keyword evidence="3" id="KW-0805">Transcription regulation</keyword>
<evidence type="ECO:0000256" key="2">
    <source>
        <dbReference type="ARBA" id="ARBA00023012"/>
    </source>
</evidence>
<feature type="DNA-binding region" description="OmpR/PhoB-type" evidence="7">
    <location>
        <begin position="140"/>
        <end position="240"/>
    </location>
</feature>
<evidence type="ECO:0000259" key="9">
    <source>
        <dbReference type="PROSITE" id="PS51755"/>
    </source>
</evidence>
<dbReference type="InterPro" id="IPR011006">
    <property type="entry name" value="CheY-like_superfamily"/>
</dbReference>
<feature type="domain" description="Response regulatory" evidence="8">
    <location>
        <begin position="10"/>
        <end position="123"/>
    </location>
</feature>
<keyword evidence="1 6" id="KW-0597">Phosphoprotein</keyword>
<evidence type="ECO:0000313" key="11">
    <source>
        <dbReference type="Proteomes" id="UP000390335"/>
    </source>
</evidence>
<dbReference type="InterPro" id="IPR001867">
    <property type="entry name" value="OmpR/PhoB-type_DNA-bd"/>
</dbReference>
<dbReference type="InterPro" id="IPR016032">
    <property type="entry name" value="Sig_transdc_resp-reg_C-effctor"/>
</dbReference>
<dbReference type="InterPro" id="IPR001789">
    <property type="entry name" value="Sig_transdc_resp-reg_receiver"/>
</dbReference>
<dbReference type="PROSITE" id="PS50110">
    <property type="entry name" value="RESPONSE_REGULATORY"/>
    <property type="match status" value="1"/>
</dbReference>
<dbReference type="Gene3D" id="3.40.50.2300">
    <property type="match status" value="1"/>
</dbReference>
<evidence type="ECO:0000256" key="4">
    <source>
        <dbReference type="ARBA" id="ARBA00023125"/>
    </source>
</evidence>
<name>A0ABQ0Z1H8_9HYPH</name>
<evidence type="ECO:0000313" key="10">
    <source>
        <dbReference type="EMBL" id="GES49268.1"/>
    </source>
</evidence>
<evidence type="ECO:0000256" key="3">
    <source>
        <dbReference type="ARBA" id="ARBA00023015"/>
    </source>
</evidence>
<dbReference type="PROSITE" id="PS51755">
    <property type="entry name" value="OMPR_PHOB"/>
    <property type="match status" value="1"/>
</dbReference>
<dbReference type="SMART" id="SM00862">
    <property type="entry name" value="Trans_reg_C"/>
    <property type="match status" value="1"/>
</dbReference>
<dbReference type="SMART" id="SM00448">
    <property type="entry name" value="REC"/>
    <property type="match status" value="1"/>
</dbReference>
<reference evidence="10 11" key="1">
    <citation type="journal article" date="2020" name="Genome Biol. Evol.">
        <title>Rhizobium dioscoreae sp. nov., a plant growth-promoting bacterium isolated from yam (Dioscorea species).</title>
        <authorList>
            <person name="Ouyabe M."/>
            <person name="Tanaka N."/>
            <person name="Shiwa Y."/>
            <person name="Fujita N."/>
            <person name="Kikuno H."/>
            <person name="Babil P."/>
            <person name="Shiwachi H."/>
        </authorList>
    </citation>
    <scope>NUCLEOTIDE SEQUENCE [LARGE SCALE GENOMIC DNA]</scope>
    <source>
        <strain evidence="10 11">S-93</strain>
    </source>
</reference>
<dbReference type="Gene3D" id="1.10.10.10">
    <property type="entry name" value="Winged helix-like DNA-binding domain superfamily/Winged helix DNA-binding domain"/>
    <property type="match status" value="1"/>
</dbReference>
<dbReference type="InterPro" id="IPR039420">
    <property type="entry name" value="WalR-like"/>
</dbReference>
<organism evidence="10 11">
    <name type="scientific">Rhizobium dioscoreae</name>
    <dbReference type="NCBI Taxonomy" id="2653122"/>
    <lineage>
        <taxon>Bacteria</taxon>
        <taxon>Pseudomonadati</taxon>
        <taxon>Pseudomonadota</taxon>
        <taxon>Alphaproteobacteria</taxon>
        <taxon>Hyphomicrobiales</taxon>
        <taxon>Rhizobiaceae</taxon>
        <taxon>Rhizobium/Agrobacterium group</taxon>
        <taxon>Rhizobium</taxon>
    </lineage>
</organism>
<proteinExistence type="predicted"/>
<dbReference type="GO" id="GO:0003677">
    <property type="term" value="F:DNA binding"/>
    <property type="evidence" value="ECO:0007669"/>
    <property type="project" value="UniProtKB-KW"/>
</dbReference>
<sequence>METVMQKAAHIAVVDDHSDIRDLVGQYLEQQGYKVSVADSGLALRRILERGAVDLIVLDVMMPGEDGLSVCRHLRATTDTPIIFLTAMSEDTDRIIGLELGADDYLVKPFNPRELLARIRAVLRRANGVPQQQRETLKKARVIRVAQWRVNMGRQELSGDDGVGIPLSTAEFRLLKVFLERPGMVLSREQLLDLTVGRTADIFDRSIDNQVSRLRKKIEPDPKNPSVIKTHWGGGYSLSADVGFE</sequence>
<dbReference type="Proteomes" id="UP000390335">
    <property type="component" value="Unassembled WGS sequence"/>
</dbReference>
<keyword evidence="4 7" id="KW-0238">DNA-binding</keyword>
<dbReference type="Pfam" id="PF00486">
    <property type="entry name" value="Trans_reg_C"/>
    <property type="match status" value="1"/>
</dbReference>
<feature type="domain" description="OmpR/PhoB-type" evidence="9">
    <location>
        <begin position="140"/>
        <end position="240"/>
    </location>
</feature>
<dbReference type="PANTHER" id="PTHR48111">
    <property type="entry name" value="REGULATOR OF RPOS"/>
    <property type="match status" value="1"/>
</dbReference>
<accession>A0ABQ0Z1H8</accession>
<dbReference type="SUPFAM" id="SSF46894">
    <property type="entry name" value="C-terminal effector domain of the bipartite response regulators"/>
    <property type="match status" value="1"/>
</dbReference>
<dbReference type="EMBL" id="BLAJ01000002">
    <property type="protein sequence ID" value="GES49268.1"/>
    <property type="molecule type" value="Genomic_DNA"/>
</dbReference>
<keyword evidence="11" id="KW-1185">Reference proteome</keyword>
<evidence type="ECO:0000256" key="5">
    <source>
        <dbReference type="ARBA" id="ARBA00023163"/>
    </source>
</evidence>
<dbReference type="CDD" id="cd00383">
    <property type="entry name" value="trans_reg_C"/>
    <property type="match status" value="1"/>
</dbReference>
<protein>
    <submittedName>
        <fullName evidence="10">DNA-binding response regulator</fullName>
    </submittedName>
</protein>
<evidence type="ECO:0000256" key="1">
    <source>
        <dbReference type="ARBA" id="ARBA00022553"/>
    </source>
</evidence>
<keyword evidence="2" id="KW-0902">Two-component regulatory system</keyword>
<evidence type="ECO:0000256" key="6">
    <source>
        <dbReference type="PROSITE-ProRule" id="PRU00169"/>
    </source>
</evidence>
<feature type="modified residue" description="4-aspartylphosphate" evidence="6">
    <location>
        <position position="59"/>
    </location>
</feature>
<dbReference type="Gene3D" id="6.10.250.690">
    <property type="match status" value="1"/>
</dbReference>
<keyword evidence="5" id="KW-0804">Transcription</keyword>
<dbReference type="SUPFAM" id="SSF52172">
    <property type="entry name" value="CheY-like"/>
    <property type="match status" value="1"/>
</dbReference>
<dbReference type="InterPro" id="IPR036388">
    <property type="entry name" value="WH-like_DNA-bd_sf"/>
</dbReference>
<evidence type="ECO:0000256" key="7">
    <source>
        <dbReference type="PROSITE-ProRule" id="PRU01091"/>
    </source>
</evidence>
<evidence type="ECO:0000259" key="8">
    <source>
        <dbReference type="PROSITE" id="PS50110"/>
    </source>
</evidence>